<comment type="caution">
    <text evidence="3">The sequence shown here is derived from an EMBL/GenBank/DDBJ whole genome shotgun (WGS) entry which is preliminary data.</text>
</comment>
<dbReference type="PROSITE" id="PS50127">
    <property type="entry name" value="UBC_2"/>
    <property type="match status" value="1"/>
</dbReference>
<accession>A0A6A4J2V8</accession>
<dbReference type="Pfam" id="PF00179">
    <property type="entry name" value="UQ_con"/>
    <property type="match status" value="1"/>
</dbReference>
<evidence type="ECO:0000256" key="1">
    <source>
        <dbReference type="ARBA" id="ARBA00022679"/>
    </source>
</evidence>
<keyword evidence="2" id="KW-0833">Ubl conjugation pathway</keyword>
<dbReference type="GO" id="GO:0061631">
    <property type="term" value="F:ubiquitin conjugating enzyme activity"/>
    <property type="evidence" value="ECO:0007669"/>
    <property type="project" value="TreeGrafter"/>
</dbReference>
<keyword evidence="1" id="KW-0808">Transferase</keyword>
<name>A0A6A4J2V8_APOLU</name>
<proteinExistence type="predicted"/>
<reference evidence="3" key="1">
    <citation type="journal article" date="2021" name="Mol. Ecol. Resour.">
        <title>Apolygus lucorum genome provides insights into omnivorousness and mesophyll feeding.</title>
        <authorList>
            <person name="Liu Y."/>
            <person name="Liu H."/>
            <person name="Wang H."/>
            <person name="Huang T."/>
            <person name="Liu B."/>
            <person name="Yang B."/>
            <person name="Yin L."/>
            <person name="Li B."/>
            <person name="Zhang Y."/>
            <person name="Zhang S."/>
            <person name="Jiang F."/>
            <person name="Zhang X."/>
            <person name="Ren Y."/>
            <person name="Wang B."/>
            <person name="Wang S."/>
            <person name="Lu Y."/>
            <person name="Wu K."/>
            <person name="Fan W."/>
            <person name="Wang G."/>
        </authorList>
    </citation>
    <scope>NUCLEOTIDE SEQUENCE</scope>
    <source>
        <strain evidence="3">12Hb</strain>
    </source>
</reference>
<dbReference type="SUPFAM" id="SSF54495">
    <property type="entry name" value="UBC-like"/>
    <property type="match status" value="1"/>
</dbReference>
<dbReference type="SMART" id="SM00212">
    <property type="entry name" value="UBCc"/>
    <property type="match status" value="1"/>
</dbReference>
<dbReference type="PANTHER" id="PTHR46116">
    <property type="entry name" value="(E3-INDEPENDENT) E2 UBIQUITIN-CONJUGATING ENZYME"/>
    <property type="match status" value="1"/>
</dbReference>
<dbReference type="AlphaFoldDB" id="A0A6A4J2V8"/>
<evidence type="ECO:0000313" key="3">
    <source>
        <dbReference type="EMBL" id="KAF6201576.1"/>
    </source>
</evidence>
<dbReference type="PANTHER" id="PTHR46116:SF15">
    <property type="entry name" value="(E3-INDEPENDENT) E2 UBIQUITIN-CONJUGATING ENZYME"/>
    <property type="match status" value="1"/>
</dbReference>
<sequence>MMSARMLRSNSTLSAVAAAVNVPPASPAMGSKGVFSIINAAPSDHKFKHHVYQCGNSAFNVRVKEEIKLLQSSLPPGIWVTTFEDRMDLFSVMIRGPEKTPYEDGLFFFELQLPPNYPHRPPNCSYVSYCQPKLNPNLYTCGTVCISLLGTWPGYGTENWNSISNLLQVVVSIQGLILVAEPYFNEPGFEKLKGCPRSRESSKQYNETVIVKVVKTMIDLIGRPRQVFEKEISAHFKEHGERFCARLESWIRSSETYNSRSFGQPSVSNATFTQDSTSAEFPLLPISKSTCTTLRQSLVTFRQALTRVRPQQI</sequence>
<dbReference type="InterPro" id="IPR000608">
    <property type="entry name" value="UBC"/>
</dbReference>
<evidence type="ECO:0000256" key="2">
    <source>
        <dbReference type="ARBA" id="ARBA00022786"/>
    </source>
</evidence>
<dbReference type="OrthoDB" id="47801at2759"/>
<evidence type="ECO:0000313" key="4">
    <source>
        <dbReference type="Proteomes" id="UP000466442"/>
    </source>
</evidence>
<gene>
    <name evidence="3" type="ORF">GE061_003968</name>
</gene>
<organism evidence="3 4">
    <name type="scientific">Apolygus lucorum</name>
    <name type="common">Small green plant bug</name>
    <name type="synonym">Lygocoris lucorum</name>
    <dbReference type="NCBI Taxonomy" id="248454"/>
    <lineage>
        <taxon>Eukaryota</taxon>
        <taxon>Metazoa</taxon>
        <taxon>Ecdysozoa</taxon>
        <taxon>Arthropoda</taxon>
        <taxon>Hexapoda</taxon>
        <taxon>Insecta</taxon>
        <taxon>Pterygota</taxon>
        <taxon>Neoptera</taxon>
        <taxon>Paraneoptera</taxon>
        <taxon>Hemiptera</taxon>
        <taxon>Heteroptera</taxon>
        <taxon>Panheteroptera</taxon>
        <taxon>Cimicomorpha</taxon>
        <taxon>Miridae</taxon>
        <taxon>Mirini</taxon>
        <taxon>Apolygus</taxon>
    </lineage>
</organism>
<dbReference type="InterPro" id="IPR016135">
    <property type="entry name" value="UBQ-conjugating_enzyme/RWD"/>
</dbReference>
<dbReference type="CDD" id="cd23837">
    <property type="entry name" value="UBCc_UBE2O"/>
    <property type="match status" value="1"/>
</dbReference>
<dbReference type="Proteomes" id="UP000466442">
    <property type="component" value="Linkage Group LG12"/>
</dbReference>
<dbReference type="Gene3D" id="3.10.110.10">
    <property type="entry name" value="Ubiquitin Conjugating Enzyme"/>
    <property type="match status" value="1"/>
</dbReference>
<keyword evidence="4" id="KW-1185">Reference proteome</keyword>
<dbReference type="EMBL" id="WIXP02000012">
    <property type="protein sequence ID" value="KAF6201576.1"/>
    <property type="molecule type" value="Genomic_DNA"/>
</dbReference>
<protein>
    <submittedName>
        <fullName evidence="3">Uncharacterized protein</fullName>
    </submittedName>
</protein>